<sequence>MVACTSSLRALELWAYPGMGPWTAQCHTNSCDESSREHSSSHRIHTGSTVLHDYTITLRK</sequence>
<reference evidence="1" key="1">
    <citation type="submission" date="2016-07" db="EMBL/GenBank/DDBJ databases">
        <authorList>
            <person name="Bretaudeau A."/>
        </authorList>
    </citation>
    <scope>NUCLEOTIDE SEQUENCE</scope>
    <source>
        <strain evidence="1">Rice</strain>
        <tissue evidence="1">Whole body</tissue>
    </source>
</reference>
<gene>
    <name evidence="1" type="ORF">SFRICE_027363</name>
</gene>
<proteinExistence type="predicted"/>
<dbReference type="EMBL" id="ODYU01011652">
    <property type="protein sequence ID" value="SOQ57536.1"/>
    <property type="molecule type" value="Genomic_DNA"/>
</dbReference>
<organism evidence="1">
    <name type="scientific">Spodoptera frugiperda</name>
    <name type="common">Fall armyworm</name>
    <dbReference type="NCBI Taxonomy" id="7108"/>
    <lineage>
        <taxon>Eukaryota</taxon>
        <taxon>Metazoa</taxon>
        <taxon>Ecdysozoa</taxon>
        <taxon>Arthropoda</taxon>
        <taxon>Hexapoda</taxon>
        <taxon>Insecta</taxon>
        <taxon>Pterygota</taxon>
        <taxon>Neoptera</taxon>
        <taxon>Endopterygota</taxon>
        <taxon>Lepidoptera</taxon>
        <taxon>Glossata</taxon>
        <taxon>Ditrysia</taxon>
        <taxon>Noctuoidea</taxon>
        <taxon>Noctuidae</taxon>
        <taxon>Amphipyrinae</taxon>
        <taxon>Spodoptera</taxon>
    </lineage>
</organism>
<protein>
    <submittedName>
        <fullName evidence="1">SFRICE_027363</fullName>
    </submittedName>
</protein>
<dbReference type="AlphaFoldDB" id="A0A2H1WX39"/>
<name>A0A2H1WX39_SPOFR</name>
<accession>A0A2H1WX39</accession>
<evidence type="ECO:0000313" key="1">
    <source>
        <dbReference type="EMBL" id="SOQ57536.1"/>
    </source>
</evidence>